<accession>A0A318I1T2</accession>
<sequence length="1252" mass="140087">MYHNLRMLIKHPLMLVAALLIGWGCLPLSAQNATVSPQLGNLLAAYTHQSNEFGFEGGYGSYWQHNQLPITVTCSDFPTLSKDGVLRNHTGNFLYYKPVGSADGKEKFLFISGTAPTYLSIAMPKGYKITSYKIVIHDGLTPPDTMNLNHRIPKLPFARAINWKFGEVDRSHIRENKEENGQYIDPVFRRNEYVEINKNTPGLRYTIQREGDLGNILYFCFSGNRGWWKSAGVYLELVELTFSAGNKFEYPLTPTIEHEDFVSLSSNNITLGRTDVGNLKLRTKNKATLYSYDQWDVREMTADIRLFEEGATDGLTWDATKGRKTIKCAISNDAKGNEWYALRAGTYYVESPTTANIQGESGNVQMPVGYRIVGAKFDYKKGRYSKPGFTLHRGNVYLDKDLKGVDEKDAAIWHRTSGDEMYTLVDGKPKYLVLSKKVLPGLKFNAELSDENKRVKLLKEGNAYYFWKTNPRGGEKFFLCAKKGETAYFQNNGPERLFQLAVKGQEESTPFNIITYSADGKQGTTHVIGNRTKNNSIMLSGLNNDAVKFKIEGNGEAADPTALLRITLYMEPLNPYIKSVDAVCEHEGIELSRTFEAKNFTLGGDAFVYKVPRGSSTSVSLPFKFRNLTSEFADNTYGKLSNGGNSRYHFVGSNYYNAVADNLYTHADLVASSDNYQDKIEVNVAGNIPFPFNNAAELSNKVKRPESAYLSEKNFTIDNYKTVFIKDERGNKIYGNYSADNLTLKANETKTMYLYTSDETRYNIAPTQGEQHRAFAYYFTTITLKFQDYDPVVEWVPVYKTPMYYKTKDENHYTPGIMYGAVIKTTKKDDDGNMHQEGATSEFGYLTVDQILGAMNKSIAEKHGVGAPKSLKDVLYVDNTKLFNILPANAKEDRVHKLDSMRMLLASNAIIYLPVTAEALASVQHTALKLKENKGFEGRTNFELIDKEPFFAPYSIQLKDDCYASYTRKATSRGMGRVDYATLVLPFGLSVTHKGVHANTVGTPCEFRMGKIQDNSFTYKAKDKANHEGADYGVKAKLAFLGKEGKSYANTPYIINIDKAYGNGDVSFVATQPGALIEKTPDAFDGMVTGNAAKCHIAGPYTQIKSSYTYAGHVIDRASNDMIFYFSLNRFVLSANLSKKKSKLYLFPFRFVYYADNGQALLAKGFNSFGLTFDDDDNLTPTDIQDVQEEIVLKVTVGAGLITAEARKDAPLSVFNLSGQCVTRTMIKAGETRTIHLAPGVYVVNGKKMIVN</sequence>
<evidence type="ECO:0000313" key="1">
    <source>
        <dbReference type="EMBL" id="PXX24805.1"/>
    </source>
</evidence>
<name>A0A318I1T2_9BACT</name>
<dbReference type="Proteomes" id="UP000248314">
    <property type="component" value="Unassembled WGS sequence"/>
</dbReference>
<comment type="caution">
    <text evidence="1">The sequence shown here is derived from an EMBL/GenBank/DDBJ whole genome shotgun (WGS) entry which is preliminary data.</text>
</comment>
<evidence type="ECO:0000313" key="2">
    <source>
        <dbReference type="Proteomes" id="UP000248314"/>
    </source>
</evidence>
<dbReference type="EMBL" id="QJJX01000001">
    <property type="protein sequence ID" value="PXX24805.1"/>
    <property type="molecule type" value="Genomic_DNA"/>
</dbReference>
<organism evidence="1 2">
    <name type="scientific">Hoylesella shahii DSM 15611 = JCM 12083</name>
    <dbReference type="NCBI Taxonomy" id="1122991"/>
    <lineage>
        <taxon>Bacteria</taxon>
        <taxon>Pseudomonadati</taxon>
        <taxon>Bacteroidota</taxon>
        <taxon>Bacteroidia</taxon>
        <taxon>Bacteroidales</taxon>
        <taxon>Prevotellaceae</taxon>
        <taxon>Hoylesella</taxon>
    </lineage>
</organism>
<gene>
    <name evidence="1" type="ORF">EJ73_00071</name>
</gene>
<reference evidence="1 2" key="1">
    <citation type="submission" date="2018-05" db="EMBL/GenBank/DDBJ databases">
        <title>Genomic Encyclopedia of Type Strains, Phase I: the one thousand microbial genomes (KMG-I) project.</title>
        <authorList>
            <person name="Kyrpides N."/>
        </authorList>
    </citation>
    <scope>NUCLEOTIDE SEQUENCE [LARGE SCALE GENOMIC DNA]</scope>
    <source>
        <strain evidence="1 2">DSM 15611</strain>
    </source>
</reference>
<proteinExistence type="predicted"/>
<dbReference type="AlphaFoldDB" id="A0A318I1T2"/>
<protein>
    <submittedName>
        <fullName evidence="1">Uncharacterized protein</fullName>
    </submittedName>
</protein>
<keyword evidence="2" id="KW-1185">Reference proteome</keyword>